<keyword evidence="6" id="KW-1185">Reference proteome</keyword>
<accession>A0ABS9D6N0</accession>
<reference evidence="5 6" key="1">
    <citation type="submission" date="2022-01" db="EMBL/GenBank/DDBJ databases">
        <title>Paraglaciecola sp. G1-23.</title>
        <authorList>
            <person name="Jin M.S."/>
            <person name="Han D.M."/>
            <person name="Kim H.M."/>
            <person name="Jeon C.O."/>
        </authorList>
    </citation>
    <scope>NUCLEOTIDE SEQUENCE [LARGE SCALE GENOMIC DNA]</scope>
    <source>
        <strain evidence="5 6">G1-23</strain>
    </source>
</reference>
<dbReference type="HAMAP" id="MF_01104">
    <property type="entry name" value="Syd"/>
    <property type="match status" value="1"/>
</dbReference>
<keyword evidence="1 4" id="KW-1003">Cell membrane</keyword>
<dbReference type="Pfam" id="PF07348">
    <property type="entry name" value="Syd"/>
    <property type="match status" value="1"/>
</dbReference>
<evidence type="ECO:0000313" key="5">
    <source>
        <dbReference type="EMBL" id="MCF2948415.1"/>
    </source>
</evidence>
<gene>
    <name evidence="4 5" type="primary">syd</name>
    <name evidence="5" type="ORF">L0668_09880</name>
</gene>
<evidence type="ECO:0000256" key="3">
    <source>
        <dbReference type="ARBA" id="ARBA00023136"/>
    </source>
</evidence>
<protein>
    <recommendedName>
        <fullName evidence="4">Protein Syd</fullName>
    </recommendedName>
</protein>
<comment type="similarity">
    <text evidence="4">Belongs to the Syd family.</text>
</comment>
<name>A0ABS9D6N0_9ALTE</name>
<keyword evidence="3 4" id="KW-0472">Membrane</keyword>
<dbReference type="CDD" id="cd16323">
    <property type="entry name" value="Syd"/>
    <property type="match status" value="1"/>
</dbReference>
<sequence>MSAEVITALDDFVQKYVSQVALSPNKMLVEYDPDWLSECYAHNVGPAEEVAPGEKVEWQPVIRKDTADFSGMETALDFTIHADIKAFYSRYWSDNLIAKTEKGRLQLLQAWNLDDFERLQQNLIGHILMKRRLNQPETLFFGLTDEEDFILTLDNTSGRVMLEQVGVQPTEVLAPSLAEFIKTLEPNVVINN</sequence>
<proteinExistence type="inferred from homology"/>
<dbReference type="NCBIfam" id="NF003439">
    <property type="entry name" value="PRK04968.1"/>
    <property type="match status" value="1"/>
</dbReference>
<dbReference type="Gene3D" id="3.40.1580.20">
    <property type="entry name" value="Syd protein"/>
    <property type="match status" value="1"/>
</dbReference>
<dbReference type="EMBL" id="JAKGAS010000004">
    <property type="protein sequence ID" value="MCF2948415.1"/>
    <property type="molecule type" value="Genomic_DNA"/>
</dbReference>
<dbReference type="InterPro" id="IPR009948">
    <property type="entry name" value="Syd"/>
</dbReference>
<comment type="function">
    <text evidence="4">Interacts with the SecY protein in vivo. May bind preferentially to an uncomplexed state of SecY, thus functioning either as a chelating agent for excess SecY in the cell or as a regulatory factor that negatively controls the translocase function.</text>
</comment>
<evidence type="ECO:0000256" key="2">
    <source>
        <dbReference type="ARBA" id="ARBA00022519"/>
    </source>
</evidence>
<evidence type="ECO:0000313" key="6">
    <source>
        <dbReference type="Proteomes" id="UP001521137"/>
    </source>
</evidence>
<keyword evidence="2 4" id="KW-0997">Cell inner membrane</keyword>
<comment type="caution">
    <text evidence="5">The sequence shown here is derived from an EMBL/GenBank/DDBJ whole genome shotgun (WGS) entry which is preliminary data.</text>
</comment>
<comment type="subcellular location">
    <subcellularLocation>
        <location evidence="4">Cell inner membrane</location>
        <topology evidence="4">Peripheral membrane protein</topology>
        <orientation evidence="4">Cytoplasmic side</orientation>
    </subcellularLocation>
    <text evidence="4">Loosely associated with the cytoplasmic side of the inner membrane, probably via SecY.</text>
</comment>
<evidence type="ECO:0000256" key="1">
    <source>
        <dbReference type="ARBA" id="ARBA00022475"/>
    </source>
</evidence>
<dbReference type="InterPro" id="IPR038228">
    <property type="entry name" value="Syd_sf"/>
</dbReference>
<dbReference type="RefSeq" id="WP_235312181.1">
    <property type="nucleotide sequence ID" value="NZ_JAKGAS010000004.1"/>
</dbReference>
<evidence type="ECO:0000256" key="4">
    <source>
        <dbReference type="HAMAP-Rule" id="MF_01104"/>
    </source>
</evidence>
<dbReference type="Proteomes" id="UP001521137">
    <property type="component" value="Unassembled WGS sequence"/>
</dbReference>
<organism evidence="5 6">
    <name type="scientific">Paraglaciecola algarum</name>
    <dbReference type="NCBI Taxonomy" id="3050085"/>
    <lineage>
        <taxon>Bacteria</taxon>
        <taxon>Pseudomonadati</taxon>
        <taxon>Pseudomonadota</taxon>
        <taxon>Gammaproteobacteria</taxon>
        <taxon>Alteromonadales</taxon>
        <taxon>Alteromonadaceae</taxon>
        <taxon>Paraglaciecola</taxon>
    </lineage>
</organism>